<reference evidence="2" key="1">
    <citation type="submission" date="2021-06" db="EMBL/GenBank/DDBJ databases">
        <authorList>
            <consortium name="DOE Joint Genome Institute"/>
            <person name="Mondo S.J."/>
            <person name="Amses K.R."/>
            <person name="Simmons D.R."/>
            <person name="Longcore J.E."/>
            <person name="Seto K."/>
            <person name="Alves G.H."/>
            <person name="Bonds A.E."/>
            <person name="Quandt C.A."/>
            <person name="Davis W.J."/>
            <person name="Chang Y."/>
            <person name="Letcher P.M."/>
            <person name="Powell M.J."/>
            <person name="Kuo A."/>
            <person name="Labutti K."/>
            <person name="Pangilinan J."/>
            <person name="Andreopoulos W."/>
            <person name="Tritt A."/>
            <person name="Riley R."/>
            <person name="Hundley H."/>
            <person name="Johnson J."/>
            <person name="Lipzen A."/>
            <person name="Barry K."/>
            <person name="Berbee M.L."/>
            <person name="Buchler N.E."/>
            <person name="Grigoriev I.V."/>
            <person name="Spatafora J.W."/>
            <person name="Stajich J.E."/>
            <person name="James T.Y."/>
        </authorList>
    </citation>
    <scope>NUCLEOTIDE SEQUENCE</scope>
    <source>
        <strain evidence="2">AG</strain>
    </source>
</reference>
<protein>
    <submittedName>
        <fullName evidence="2">Uncharacterized protein</fullName>
    </submittedName>
</protein>
<evidence type="ECO:0000256" key="1">
    <source>
        <dbReference type="SAM" id="MobiDB-lite"/>
    </source>
</evidence>
<proteinExistence type="predicted"/>
<reference evidence="2" key="2">
    <citation type="journal article" date="2022" name="Proc. Natl. Acad. Sci. U.S.A.">
        <title>Diploid-dominant life cycles characterize the early evolution of Fungi.</title>
        <authorList>
            <person name="Amses K.R."/>
            <person name="Simmons D.R."/>
            <person name="Longcore J.E."/>
            <person name="Mondo S.J."/>
            <person name="Seto K."/>
            <person name="Jeronimo G.H."/>
            <person name="Bonds A.E."/>
            <person name="Quandt C.A."/>
            <person name="Davis W.J."/>
            <person name="Chang Y."/>
            <person name="Federici B.A."/>
            <person name="Kuo A."/>
            <person name="LaButti K."/>
            <person name="Pangilinan J."/>
            <person name="Andreopoulos W."/>
            <person name="Tritt A."/>
            <person name="Riley R."/>
            <person name="Hundley H."/>
            <person name="Johnson J."/>
            <person name="Lipzen A."/>
            <person name="Barry K."/>
            <person name="Lang B.F."/>
            <person name="Cuomo C.A."/>
            <person name="Buchler N.E."/>
            <person name="Grigoriev I.V."/>
            <person name="Spatafora J.W."/>
            <person name="Stajich J.E."/>
            <person name="James T.Y."/>
        </authorList>
    </citation>
    <scope>NUCLEOTIDE SEQUENCE</scope>
    <source>
        <strain evidence="2">AG</strain>
    </source>
</reference>
<dbReference type="RefSeq" id="XP_051441985.1">
    <property type="nucleotide sequence ID" value="XM_051591219.1"/>
</dbReference>
<dbReference type="Proteomes" id="UP001206595">
    <property type="component" value="Unassembled WGS sequence"/>
</dbReference>
<dbReference type="GeneID" id="75916562"/>
<evidence type="ECO:0000313" key="2">
    <source>
        <dbReference type="EMBL" id="KAI8576981.1"/>
    </source>
</evidence>
<accession>A0AAD5E421</accession>
<dbReference type="EMBL" id="MU620947">
    <property type="protein sequence ID" value="KAI8576981.1"/>
    <property type="molecule type" value="Genomic_DNA"/>
</dbReference>
<organism evidence="2 3">
    <name type="scientific">Umbelopsis ramanniana AG</name>
    <dbReference type="NCBI Taxonomy" id="1314678"/>
    <lineage>
        <taxon>Eukaryota</taxon>
        <taxon>Fungi</taxon>
        <taxon>Fungi incertae sedis</taxon>
        <taxon>Mucoromycota</taxon>
        <taxon>Mucoromycotina</taxon>
        <taxon>Umbelopsidomycetes</taxon>
        <taxon>Umbelopsidales</taxon>
        <taxon>Umbelopsidaceae</taxon>
        <taxon>Umbelopsis</taxon>
    </lineage>
</organism>
<sequence>MNTNEIPEVDLLNTTSTDNTTSSNNSTTMSKSHTDTRTKVTTFEEIQKQLKKTLDHVEQKNLRSSFETLSLATSGVVDNCEQLGLTSDDHPYNAIDREQFWTGLNNCWLYALAQRNDAGSEIERLSNEYLFELRDKLVTWADKLEPFGLVDYEMGLWEAEILEAVDANLALQYAAAQAAMATQVAIQPNVQQLSKNAMCILPPTANSDCFESAREFMRMKKKSTASRTDCISPRQRDSPLPSIIIPDDDIDDMDSDFSSPSQLVATLDMVDSDVRLDSVFSVSIKDEMMDA</sequence>
<feature type="region of interest" description="Disordered" evidence="1">
    <location>
        <begin position="1"/>
        <end position="38"/>
    </location>
</feature>
<name>A0AAD5E421_UMBRA</name>
<feature type="compositionally biased region" description="Low complexity" evidence="1">
    <location>
        <begin position="13"/>
        <end position="31"/>
    </location>
</feature>
<comment type="caution">
    <text evidence="2">The sequence shown here is derived from an EMBL/GenBank/DDBJ whole genome shotgun (WGS) entry which is preliminary data.</text>
</comment>
<evidence type="ECO:0000313" key="3">
    <source>
        <dbReference type="Proteomes" id="UP001206595"/>
    </source>
</evidence>
<keyword evidence="3" id="KW-1185">Reference proteome</keyword>
<dbReference type="AlphaFoldDB" id="A0AAD5E421"/>
<gene>
    <name evidence="2" type="ORF">K450DRAFT_254517</name>
</gene>